<evidence type="ECO:0000256" key="3">
    <source>
        <dbReference type="ARBA" id="ARBA00022833"/>
    </source>
</evidence>
<evidence type="ECO:0000259" key="6">
    <source>
        <dbReference type="PROSITE" id="PS50089"/>
    </source>
</evidence>
<gene>
    <name evidence="8" type="ORF">KP79_PYT07879</name>
</gene>
<dbReference type="Pfam" id="PF13445">
    <property type="entry name" value="zf-RING_UBOX"/>
    <property type="match status" value="1"/>
</dbReference>
<feature type="domain" description="RING-type" evidence="6">
    <location>
        <begin position="21"/>
        <end position="73"/>
    </location>
</feature>
<sequence>MACSKDQILTNQLDLEEDLTCSICLELYNDPVSLPCQHNFCRKCIHSHLHQKSDIHVHVLGAEHGRFPCPNCRDYVELTETDIKKLPKNFALQNIVHKFQSLKLENETKDTGLVETDCMYHNKPLMVYCDTCDEALCIECFPKRSHENHNVVHFKDKVKMYQEDVEQTILPQIIHLQESLKEMKRRLTGIRQETQELLQVNMEDVTESFQELRSAVNQKESELMSVFESKKEETDSRYKSHTDSLDEQLDTLENLNTKLSTISFQDPAKTIREIKSDKER</sequence>
<keyword evidence="9" id="KW-1185">Reference proteome</keyword>
<keyword evidence="2 4" id="KW-0863">Zinc-finger</keyword>
<proteinExistence type="predicted"/>
<dbReference type="PANTHER" id="PTHR25462:SF296">
    <property type="entry name" value="MEIOTIC P26, ISOFORM F"/>
    <property type="match status" value="1"/>
</dbReference>
<evidence type="ECO:0000256" key="4">
    <source>
        <dbReference type="PROSITE-ProRule" id="PRU00024"/>
    </source>
</evidence>
<evidence type="ECO:0000256" key="5">
    <source>
        <dbReference type="SAM" id="Coils"/>
    </source>
</evidence>
<organism evidence="8 9">
    <name type="scientific">Mizuhopecten yessoensis</name>
    <name type="common">Japanese scallop</name>
    <name type="synonym">Patinopecten yessoensis</name>
    <dbReference type="NCBI Taxonomy" id="6573"/>
    <lineage>
        <taxon>Eukaryota</taxon>
        <taxon>Metazoa</taxon>
        <taxon>Spiralia</taxon>
        <taxon>Lophotrochozoa</taxon>
        <taxon>Mollusca</taxon>
        <taxon>Bivalvia</taxon>
        <taxon>Autobranchia</taxon>
        <taxon>Pteriomorphia</taxon>
        <taxon>Pectinida</taxon>
        <taxon>Pectinoidea</taxon>
        <taxon>Pectinidae</taxon>
        <taxon>Mizuhopecten</taxon>
    </lineage>
</organism>
<accession>A0A210PMF0</accession>
<evidence type="ECO:0000256" key="1">
    <source>
        <dbReference type="ARBA" id="ARBA00022723"/>
    </source>
</evidence>
<dbReference type="InterPro" id="IPR017907">
    <property type="entry name" value="Znf_RING_CS"/>
</dbReference>
<keyword evidence="1" id="KW-0479">Metal-binding</keyword>
<dbReference type="Gene3D" id="3.30.160.60">
    <property type="entry name" value="Classic Zinc Finger"/>
    <property type="match status" value="1"/>
</dbReference>
<dbReference type="InterPro" id="IPR047153">
    <property type="entry name" value="TRIM45/56/19-like"/>
</dbReference>
<dbReference type="InterPro" id="IPR027370">
    <property type="entry name" value="Znf-RING_euk"/>
</dbReference>
<dbReference type="PANTHER" id="PTHR25462">
    <property type="entry name" value="BONUS, ISOFORM C-RELATED"/>
    <property type="match status" value="1"/>
</dbReference>
<dbReference type="SUPFAM" id="SSF58113">
    <property type="entry name" value="Apolipoprotein A-I"/>
    <property type="match status" value="1"/>
</dbReference>
<dbReference type="PROSITE" id="PS50089">
    <property type="entry name" value="ZF_RING_2"/>
    <property type="match status" value="1"/>
</dbReference>
<dbReference type="InterPro" id="IPR001841">
    <property type="entry name" value="Znf_RING"/>
</dbReference>
<dbReference type="AlphaFoldDB" id="A0A210PMF0"/>
<dbReference type="SUPFAM" id="SSF57850">
    <property type="entry name" value="RING/U-box"/>
    <property type="match status" value="1"/>
</dbReference>
<dbReference type="PROSITE" id="PS50119">
    <property type="entry name" value="ZF_BBOX"/>
    <property type="match status" value="1"/>
</dbReference>
<feature type="domain" description="B box-type" evidence="7">
    <location>
        <begin position="118"/>
        <end position="154"/>
    </location>
</feature>
<feature type="coiled-coil region" evidence="5">
    <location>
        <begin position="173"/>
        <end position="258"/>
    </location>
</feature>
<dbReference type="SMART" id="SM00184">
    <property type="entry name" value="RING"/>
    <property type="match status" value="1"/>
</dbReference>
<protein>
    <submittedName>
        <fullName evidence="8">Tripartite motif-containing protein 59</fullName>
    </submittedName>
</protein>
<keyword evidence="5" id="KW-0175">Coiled coil</keyword>
<dbReference type="OrthoDB" id="6163055at2759"/>
<dbReference type="SUPFAM" id="SSF57845">
    <property type="entry name" value="B-box zinc-binding domain"/>
    <property type="match status" value="1"/>
</dbReference>
<evidence type="ECO:0000313" key="8">
    <source>
        <dbReference type="EMBL" id="OWF37657.1"/>
    </source>
</evidence>
<dbReference type="GO" id="GO:0008270">
    <property type="term" value="F:zinc ion binding"/>
    <property type="evidence" value="ECO:0007669"/>
    <property type="project" value="UniProtKB-KW"/>
</dbReference>
<dbReference type="Pfam" id="PF00643">
    <property type="entry name" value="zf-B_box"/>
    <property type="match status" value="1"/>
</dbReference>
<evidence type="ECO:0000259" key="7">
    <source>
        <dbReference type="PROSITE" id="PS50119"/>
    </source>
</evidence>
<dbReference type="InterPro" id="IPR013083">
    <property type="entry name" value="Znf_RING/FYVE/PHD"/>
</dbReference>
<dbReference type="Gene3D" id="3.30.40.10">
    <property type="entry name" value="Zinc/RING finger domain, C3HC4 (zinc finger)"/>
    <property type="match status" value="1"/>
</dbReference>
<evidence type="ECO:0000313" key="9">
    <source>
        <dbReference type="Proteomes" id="UP000242188"/>
    </source>
</evidence>
<dbReference type="EMBL" id="NEDP02005585">
    <property type="protein sequence ID" value="OWF37657.1"/>
    <property type="molecule type" value="Genomic_DNA"/>
</dbReference>
<keyword evidence="3" id="KW-0862">Zinc</keyword>
<dbReference type="InterPro" id="IPR000315">
    <property type="entry name" value="Znf_B-box"/>
</dbReference>
<dbReference type="PROSITE" id="PS00518">
    <property type="entry name" value="ZF_RING_1"/>
    <property type="match status" value="1"/>
</dbReference>
<reference evidence="8 9" key="1">
    <citation type="journal article" date="2017" name="Nat. Ecol. Evol.">
        <title>Scallop genome provides insights into evolution of bilaterian karyotype and development.</title>
        <authorList>
            <person name="Wang S."/>
            <person name="Zhang J."/>
            <person name="Jiao W."/>
            <person name="Li J."/>
            <person name="Xun X."/>
            <person name="Sun Y."/>
            <person name="Guo X."/>
            <person name="Huan P."/>
            <person name="Dong B."/>
            <person name="Zhang L."/>
            <person name="Hu X."/>
            <person name="Sun X."/>
            <person name="Wang J."/>
            <person name="Zhao C."/>
            <person name="Wang Y."/>
            <person name="Wang D."/>
            <person name="Huang X."/>
            <person name="Wang R."/>
            <person name="Lv J."/>
            <person name="Li Y."/>
            <person name="Zhang Z."/>
            <person name="Liu B."/>
            <person name="Lu W."/>
            <person name="Hui Y."/>
            <person name="Liang J."/>
            <person name="Zhou Z."/>
            <person name="Hou R."/>
            <person name="Li X."/>
            <person name="Liu Y."/>
            <person name="Li H."/>
            <person name="Ning X."/>
            <person name="Lin Y."/>
            <person name="Zhao L."/>
            <person name="Xing Q."/>
            <person name="Dou J."/>
            <person name="Li Y."/>
            <person name="Mao J."/>
            <person name="Guo H."/>
            <person name="Dou H."/>
            <person name="Li T."/>
            <person name="Mu C."/>
            <person name="Jiang W."/>
            <person name="Fu Q."/>
            <person name="Fu X."/>
            <person name="Miao Y."/>
            <person name="Liu J."/>
            <person name="Yu Q."/>
            <person name="Li R."/>
            <person name="Liao H."/>
            <person name="Li X."/>
            <person name="Kong Y."/>
            <person name="Jiang Z."/>
            <person name="Chourrout D."/>
            <person name="Li R."/>
            <person name="Bao Z."/>
        </authorList>
    </citation>
    <scope>NUCLEOTIDE SEQUENCE [LARGE SCALE GENOMIC DNA]</scope>
    <source>
        <strain evidence="8 9">PY_sf001</strain>
    </source>
</reference>
<name>A0A210PMF0_MIZYE</name>
<evidence type="ECO:0000256" key="2">
    <source>
        <dbReference type="ARBA" id="ARBA00022771"/>
    </source>
</evidence>
<dbReference type="Proteomes" id="UP000242188">
    <property type="component" value="Unassembled WGS sequence"/>
</dbReference>
<comment type="caution">
    <text evidence="8">The sequence shown here is derived from an EMBL/GenBank/DDBJ whole genome shotgun (WGS) entry which is preliminary data.</text>
</comment>